<evidence type="ECO:0000313" key="2">
    <source>
        <dbReference type="EMBL" id="TKW50786.1"/>
    </source>
</evidence>
<dbReference type="Proteomes" id="UP000310108">
    <property type="component" value="Unassembled WGS sequence"/>
</dbReference>
<protein>
    <recommendedName>
        <fullName evidence="1">Aminoglycoside phosphotransferase domain-containing protein</fullName>
    </recommendedName>
</protein>
<evidence type="ECO:0000259" key="1">
    <source>
        <dbReference type="Pfam" id="PF01636"/>
    </source>
</evidence>
<dbReference type="Pfam" id="PF01636">
    <property type="entry name" value="APH"/>
    <property type="match status" value="1"/>
</dbReference>
<organism evidence="2 3">
    <name type="scientific">Colletotrichum tanaceti</name>
    <dbReference type="NCBI Taxonomy" id="1306861"/>
    <lineage>
        <taxon>Eukaryota</taxon>
        <taxon>Fungi</taxon>
        <taxon>Dikarya</taxon>
        <taxon>Ascomycota</taxon>
        <taxon>Pezizomycotina</taxon>
        <taxon>Sordariomycetes</taxon>
        <taxon>Hypocreomycetidae</taxon>
        <taxon>Glomerellales</taxon>
        <taxon>Glomerellaceae</taxon>
        <taxon>Colletotrichum</taxon>
        <taxon>Colletotrichum destructivum species complex</taxon>
    </lineage>
</organism>
<keyword evidence="3" id="KW-1185">Reference proteome</keyword>
<dbReference type="SUPFAM" id="SSF56112">
    <property type="entry name" value="Protein kinase-like (PK-like)"/>
    <property type="match status" value="1"/>
</dbReference>
<evidence type="ECO:0000313" key="3">
    <source>
        <dbReference type="Proteomes" id="UP000310108"/>
    </source>
</evidence>
<dbReference type="PANTHER" id="PTHR21310:SF37">
    <property type="entry name" value="AMINOGLYCOSIDE PHOSPHOTRANSFERASE DOMAIN-CONTAINING PROTEIN"/>
    <property type="match status" value="1"/>
</dbReference>
<dbReference type="AlphaFoldDB" id="A0A4V6DFX7"/>
<dbReference type="EMBL" id="PJEX01000361">
    <property type="protein sequence ID" value="TKW50786.1"/>
    <property type="molecule type" value="Genomic_DNA"/>
</dbReference>
<comment type="caution">
    <text evidence="2">The sequence shown here is derived from an EMBL/GenBank/DDBJ whole genome shotgun (WGS) entry which is preliminary data.</text>
</comment>
<proteinExistence type="predicted"/>
<gene>
    <name evidence="2" type="ORF">CTA1_11815</name>
</gene>
<sequence length="393" mass="43897">MTLTQDKSPDWPPPGDRERLRGQARLIRTNWEAIRNVASQANDEKPCQLSAHYRAGGNFLARQIVFQDGSRWVARVQLRDSTTMTSRKLRIEIDTTILLGTRTKAPVPRIFTFELDDANSAHAAFVLMESIPGNTVVEEAGDYEWNSVPADARPVLYATMAPVHVQIASARLPKIGAVARQDGGFTVGPIPGLGGPFDTAASFIEAWATRMKFPGKEDEIRQSLQSLPPSLTDEILEGIRTFPARLARLASSGKYFTQEGPFPVRHADLFHSNIIVTTDYHVLGVIDWEGSYTMPWELVDTPRFLSIVPRLLNPPEKYDQEGNSLDPDVAQREVDVNQYVELVRAAEEDACTDNKLSRVLADRNTRDLGALVHLYSQAKLGFYGRALEYFENT</sequence>
<accession>A0A4V6DFX7</accession>
<feature type="domain" description="Aminoglycoside phosphotransferase" evidence="1">
    <location>
        <begin position="59"/>
        <end position="292"/>
    </location>
</feature>
<dbReference type="InterPro" id="IPR051678">
    <property type="entry name" value="AGP_Transferase"/>
</dbReference>
<dbReference type="OrthoDB" id="4836165at2759"/>
<dbReference type="InterPro" id="IPR011009">
    <property type="entry name" value="Kinase-like_dom_sf"/>
</dbReference>
<dbReference type="InterPro" id="IPR002575">
    <property type="entry name" value="Aminoglycoside_PTrfase"/>
</dbReference>
<reference evidence="2 3" key="1">
    <citation type="journal article" date="2019" name="PLoS ONE">
        <title>Comparative genome analysis indicates high evolutionary potential of pathogenicity genes in Colletotrichum tanaceti.</title>
        <authorList>
            <person name="Lelwala R.V."/>
            <person name="Korhonen P.K."/>
            <person name="Young N.D."/>
            <person name="Scott J.B."/>
            <person name="Ades P.A."/>
            <person name="Gasser R.B."/>
            <person name="Taylor P.W.J."/>
        </authorList>
    </citation>
    <scope>NUCLEOTIDE SEQUENCE [LARGE SCALE GENOMIC DNA]</scope>
    <source>
        <strain evidence="2">BRIP57314</strain>
    </source>
</reference>
<dbReference type="PANTHER" id="PTHR21310">
    <property type="entry name" value="AMINOGLYCOSIDE PHOSPHOTRANSFERASE-RELATED-RELATED"/>
    <property type="match status" value="1"/>
</dbReference>
<name>A0A4V6DFX7_9PEZI</name>
<dbReference type="STRING" id="1306861.A0A4V6DFX7"/>